<evidence type="ECO:0000313" key="3">
    <source>
        <dbReference type="Proteomes" id="UP001174314"/>
    </source>
</evidence>
<dbReference type="SUPFAM" id="SSF51419">
    <property type="entry name" value="PLP-binding barrel"/>
    <property type="match status" value="1"/>
</dbReference>
<gene>
    <name evidence="2" type="ORF">Q0N40_04145</name>
</gene>
<keyword evidence="3" id="KW-1185">Reference proteome</keyword>
<dbReference type="Gene3D" id="3.20.20.10">
    <property type="entry name" value="Alanine racemase"/>
    <property type="match status" value="1"/>
</dbReference>
<dbReference type="AlphaFoldDB" id="A0AAU0PYZ0"/>
<dbReference type="RefSeq" id="WP_239091387.1">
    <property type="nucleotide sequence ID" value="NZ_CP137757.1"/>
</dbReference>
<feature type="region of interest" description="Disordered" evidence="1">
    <location>
        <begin position="1"/>
        <end position="26"/>
    </location>
</feature>
<dbReference type="Proteomes" id="UP001174314">
    <property type="component" value="Chromosome"/>
</dbReference>
<organism evidence="2 3">
    <name type="scientific">Corynebacterium pseudokroppenstedtii</name>
    <dbReference type="NCBI Taxonomy" id="2804917"/>
    <lineage>
        <taxon>Bacteria</taxon>
        <taxon>Bacillati</taxon>
        <taxon>Actinomycetota</taxon>
        <taxon>Actinomycetes</taxon>
        <taxon>Mycobacteriales</taxon>
        <taxon>Corynebacteriaceae</taxon>
        <taxon>Corynebacterium</taxon>
    </lineage>
</organism>
<dbReference type="KEGG" id="cpsk:Q0N40_04145"/>
<dbReference type="InterPro" id="IPR029066">
    <property type="entry name" value="PLP-binding_barrel"/>
</dbReference>
<dbReference type="GO" id="GO:0008721">
    <property type="term" value="F:D-serine ammonia-lyase activity"/>
    <property type="evidence" value="ECO:0007669"/>
    <property type="project" value="TreeGrafter"/>
</dbReference>
<evidence type="ECO:0000256" key="1">
    <source>
        <dbReference type="SAM" id="MobiDB-lite"/>
    </source>
</evidence>
<dbReference type="PANTHER" id="PTHR28004:SF2">
    <property type="entry name" value="D-SERINE DEHYDRATASE"/>
    <property type="match status" value="1"/>
</dbReference>
<dbReference type="EC" id="5.1.1.1" evidence="2"/>
<proteinExistence type="predicted"/>
<dbReference type="GO" id="GO:0008784">
    <property type="term" value="F:alanine racemase activity"/>
    <property type="evidence" value="ECO:0007669"/>
    <property type="project" value="UniProtKB-EC"/>
</dbReference>
<dbReference type="GO" id="GO:0036088">
    <property type="term" value="P:D-serine catabolic process"/>
    <property type="evidence" value="ECO:0007669"/>
    <property type="project" value="TreeGrafter"/>
</dbReference>
<reference evidence="2 3" key="1">
    <citation type="submission" date="2023-10" db="EMBL/GenBank/DDBJ databases">
        <title>complete genome sequence of Corynebacterium pseudokroppenstedtii P15-C1.</title>
        <authorList>
            <person name="Bruggemann H."/>
            <person name="Poehlein A."/>
        </authorList>
    </citation>
    <scope>NUCLEOTIDE SEQUENCE [LARGE SCALE GENOMIC DNA]</scope>
    <source>
        <strain evidence="2 3">P15_C1</strain>
    </source>
</reference>
<protein>
    <submittedName>
        <fullName evidence="2">Alanine racemase</fullName>
        <ecNumber evidence="2">5.1.1.1</ecNumber>
    </submittedName>
</protein>
<sequence length="498" mass="53357">MNSPKSTPPPSQSNNEASTRLSNAFTAAKRRLNSAFSAADDATERARKSGGVIVETMKDGLRPSAPQSGVYHHNYGVPQKVREAVARYSAPLTVLDLDAFRANAKDMVTRSNGTPIRVSSKSLRMKNAIKEALAQPGFSGVQAYSLQEAIWLVKDGVSDDVLVGTPTTDKDALHEIANDEQLARAITLTADSPEHLNFLDSVTDPENRHELRICLDVDAALVIGRGMYIPGLSSGEATKLWTTQPIDKDFSLRIGALRSPIHGIRDAQSFVKEIWGRKNMKVVGILAFESQISDEGDAGTGVRPTMRRIMQSLSRGEIASRRQEIVNGVDFALMSAGLDQLEFVNGGGTGSLESTGTESAVTEIAAGSGLIGPGLLDHFRSFQPHPACWFVLPVIRRPGKGIIVVAGGGRVASGTPSHDKLPVIDFPTELEFAPREGAGEVQTALIGPASDGLAFGDKVWLRHAKAGEAMEWTNSVLVVSGGEVVDTWTTYRGEGFAF</sequence>
<dbReference type="EMBL" id="CP137757">
    <property type="protein sequence ID" value="WPF25732.1"/>
    <property type="molecule type" value="Genomic_DNA"/>
</dbReference>
<dbReference type="PANTHER" id="PTHR28004">
    <property type="entry name" value="ZGC:162816-RELATED"/>
    <property type="match status" value="1"/>
</dbReference>
<dbReference type="InterPro" id="IPR051466">
    <property type="entry name" value="D-amino_acid_metab_enzyme"/>
</dbReference>
<name>A0AAU0PYZ0_9CORY</name>
<feature type="compositionally biased region" description="Polar residues" evidence="1">
    <location>
        <begin position="12"/>
        <end position="25"/>
    </location>
</feature>
<keyword evidence="2" id="KW-0413">Isomerase</keyword>
<evidence type="ECO:0000313" key="2">
    <source>
        <dbReference type="EMBL" id="WPF25732.1"/>
    </source>
</evidence>
<feature type="compositionally biased region" description="Pro residues" evidence="1">
    <location>
        <begin position="1"/>
        <end position="11"/>
    </location>
</feature>
<accession>A0AAU0PYZ0</accession>